<comment type="caution">
    <text evidence="2">The sequence shown here is derived from an EMBL/GenBank/DDBJ whole genome shotgun (WGS) entry which is preliminary data.</text>
</comment>
<protein>
    <recommendedName>
        <fullName evidence="4">Glycosyltransferase RgtA/B/C/D-like domain-containing protein</fullName>
    </recommendedName>
</protein>
<evidence type="ECO:0000313" key="2">
    <source>
        <dbReference type="EMBL" id="OGE09099.1"/>
    </source>
</evidence>
<gene>
    <name evidence="2" type="ORF">A3A60_01410</name>
</gene>
<reference evidence="2 3" key="1">
    <citation type="journal article" date="2016" name="Nat. Commun.">
        <title>Thousands of microbial genomes shed light on interconnected biogeochemical processes in an aquifer system.</title>
        <authorList>
            <person name="Anantharaman K."/>
            <person name="Brown C.T."/>
            <person name="Hug L.A."/>
            <person name="Sharon I."/>
            <person name="Castelle C.J."/>
            <person name="Probst A.J."/>
            <person name="Thomas B.C."/>
            <person name="Singh A."/>
            <person name="Wilkins M.J."/>
            <person name="Karaoz U."/>
            <person name="Brodie E.L."/>
            <person name="Williams K.H."/>
            <person name="Hubbard S.S."/>
            <person name="Banfield J.F."/>
        </authorList>
    </citation>
    <scope>NUCLEOTIDE SEQUENCE [LARGE SCALE GENOMIC DNA]</scope>
</reference>
<dbReference type="EMBL" id="MFBS01000025">
    <property type="protein sequence ID" value="OGE09099.1"/>
    <property type="molecule type" value="Genomic_DNA"/>
</dbReference>
<feature type="transmembrane region" description="Helical" evidence="1">
    <location>
        <begin position="207"/>
        <end position="225"/>
    </location>
</feature>
<organism evidence="2 3">
    <name type="scientific">Candidatus Curtissbacteria bacterium RIFCSPLOWO2_01_FULL_42_26</name>
    <dbReference type="NCBI Taxonomy" id="1797729"/>
    <lineage>
        <taxon>Bacteria</taxon>
        <taxon>Candidatus Curtissiibacteriota</taxon>
    </lineage>
</organism>
<feature type="transmembrane region" description="Helical" evidence="1">
    <location>
        <begin position="266"/>
        <end position="284"/>
    </location>
</feature>
<proteinExistence type="predicted"/>
<feature type="transmembrane region" description="Helical" evidence="1">
    <location>
        <begin position="113"/>
        <end position="131"/>
    </location>
</feature>
<name>A0A1F5HYQ7_9BACT</name>
<dbReference type="InterPro" id="IPR011990">
    <property type="entry name" value="TPR-like_helical_dom_sf"/>
</dbReference>
<feature type="transmembrane region" description="Helical" evidence="1">
    <location>
        <begin position="183"/>
        <end position="200"/>
    </location>
</feature>
<sequence length="631" mass="72680">MPSRLQANLLIIFAFILIAVFFVRVVSPTTDTYFHLSIGRLIAQTKHIPTEDPFVYGPLDNHFISTEWLSGLIFYTMVKAFGLNGLTLLRLTLSLSTLFFLYRTLSLITKSQLLKIAAVFTFAYIVAPRLFDRPESFSYLFLAIINFSCFYFYLKKKLPFTFYLLPFIFLIWPNMHALSPQGLTIFSLFLAIFALDYFRFGNKIPNLNTVVLIFVLSAAACLLQSERFFYFLNYSGEFKISEFMSLPEKIMLSGGRDFFNQISLSVYIYLAYVILYLASFILFLKKKADPTLQIAALVFLALFALPFKFSRLLAPVSLVSLPMLFILAKELPIASTLKVFLARTTFGLIVLIITASIFTGHVVGSREDISVVTVESSQKAIANLFWKPFFPTSSPEIINKYLNSQRLFTSMFWSNYFVWFSPQTRVFADALWDYRLPQEVADQETIANGENGWQELIKKYNIDTVVNSQFFTFYTNNTPVYQLPDWQLVYLDDVALIYARKDIVKSVPVDLSAIHPEIERGFKAKVEEEEEARDQLEKLMIFDPKNGFARQQLVIYWMDHDLAKARQLVEQSRNLLPDDPIFSLQLAIIHAHSNNCELSRQFTEEAKRKSFNHPVISSEIQRTVGNCLQPR</sequence>
<evidence type="ECO:0000256" key="1">
    <source>
        <dbReference type="SAM" id="Phobius"/>
    </source>
</evidence>
<dbReference type="STRING" id="1797729.A3A60_01410"/>
<dbReference type="Gene3D" id="1.25.40.10">
    <property type="entry name" value="Tetratricopeptide repeat domain"/>
    <property type="match status" value="1"/>
</dbReference>
<accession>A0A1F5HYQ7</accession>
<feature type="transmembrane region" description="Helical" evidence="1">
    <location>
        <begin position="340"/>
        <end position="363"/>
    </location>
</feature>
<keyword evidence="1" id="KW-0812">Transmembrane</keyword>
<evidence type="ECO:0008006" key="4">
    <source>
        <dbReference type="Google" id="ProtNLM"/>
    </source>
</evidence>
<keyword evidence="1" id="KW-0472">Membrane</keyword>
<keyword evidence="1" id="KW-1133">Transmembrane helix</keyword>
<feature type="transmembrane region" description="Helical" evidence="1">
    <location>
        <begin position="7"/>
        <end position="27"/>
    </location>
</feature>
<feature type="transmembrane region" description="Helical" evidence="1">
    <location>
        <begin position="137"/>
        <end position="154"/>
    </location>
</feature>
<dbReference type="Proteomes" id="UP000179227">
    <property type="component" value="Unassembled WGS sequence"/>
</dbReference>
<feature type="transmembrane region" description="Helical" evidence="1">
    <location>
        <begin position="72"/>
        <end position="101"/>
    </location>
</feature>
<evidence type="ECO:0000313" key="3">
    <source>
        <dbReference type="Proteomes" id="UP000179227"/>
    </source>
</evidence>
<feature type="transmembrane region" description="Helical" evidence="1">
    <location>
        <begin position="161"/>
        <end position="177"/>
    </location>
</feature>
<dbReference type="AlphaFoldDB" id="A0A1F5HYQ7"/>